<dbReference type="InterPro" id="IPR031325">
    <property type="entry name" value="RHS_repeat"/>
</dbReference>
<protein>
    <submittedName>
        <fullName evidence="2">RHS Repeat</fullName>
    </submittedName>
</protein>
<organism evidence="2 3">
    <name type="scientific">Chitinophaga eiseniae</name>
    <dbReference type="NCBI Taxonomy" id="634771"/>
    <lineage>
        <taxon>Bacteria</taxon>
        <taxon>Pseudomonadati</taxon>
        <taxon>Bacteroidota</taxon>
        <taxon>Chitinophagia</taxon>
        <taxon>Chitinophagales</taxon>
        <taxon>Chitinophagaceae</taxon>
        <taxon>Chitinophaga</taxon>
    </lineage>
</organism>
<evidence type="ECO:0000256" key="1">
    <source>
        <dbReference type="SAM" id="SignalP"/>
    </source>
</evidence>
<dbReference type="OrthoDB" id="680586at2"/>
<dbReference type="STRING" id="634771.SAMN04488128_1011195"/>
<name>A0A1T4MN17_9BACT</name>
<feature type="chain" id="PRO_5010587507" evidence="1">
    <location>
        <begin position="19"/>
        <end position="283"/>
    </location>
</feature>
<keyword evidence="1" id="KW-0732">Signal</keyword>
<dbReference type="Pfam" id="PF05593">
    <property type="entry name" value="RHS_repeat"/>
    <property type="match status" value="1"/>
</dbReference>
<dbReference type="EMBL" id="FUWZ01000001">
    <property type="protein sequence ID" value="SJZ68500.1"/>
    <property type="molecule type" value="Genomic_DNA"/>
</dbReference>
<accession>A0A1T4MN17</accession>
<evidence type="ECO:0000313" key="3">
    <source>
        <dbReference type="Proteomes" id="UP000190367"/>
    </source>
</evidence>
<dbReference type="AlphaFoldDB" id="A0A1T4MN17"/>
<dbReference type="Proteomes" id="UP000190367">
    <property type="component" value="Unassembled WGS sequence"/>
</dbReference>
<keyword evidence="3" id="KW-1185">Reference proteome</keyword>
<feature type="signal peptide" evidence="1">
    <location>
        <begin position="1"/>
        <end position="18"/>
    </location>
</feature>
<dbReference type="RefSeq" id="WP_078667809.1">
    <property type="nucleotide sequence ID" value="NZ_FUWZ01000001.1"/>
</dbReference>
<evidence type="ECO:0000313" key="2">
    <source>
        <dbReference type="EMBL" id="SJZ68500.1"/>
    </source>
</evidence>
<reference evidence="3" key="1">
    <citation type="submission" date="2017-02" db="EMBL/GenBank/DDBJ databases">
        <authorList>
            <person name="Varghese N."/>
            <person name="Submissions S."/>
        </authorList>
    </citation>
    <scope>NUCLEOTIDE SEQUENCE [LARGE SCALE GENOMIC DNA]</scope>
    <source>
        <strain evidence="3">DSM 22224</strain>
    </source>
</reference>
<proteinExistence type="predicted"/>
<dbReference type="Gene3D" id="2.180.10.10">
    <property type="entry name" value="RHS repeat-associated core"/>
    <property type="match status" value="1"/>
</dbReference>
<gene>
    <name evidence="2" type="ORF">SAMN04488128_1011195</name>
</gene>
<sequence length="283" mass="32070">MKKTILLVLGMLAVGSKAYTQFYFQDIYNTQQTVATMALLKENKVKLQRVMTLDAATMEIDRDFRCERSLSPTYHQMKSQTQSTATGYSALTSSFSSKGLLTKTVDSSAGSITTTLYRYDAQGRLQSVSSSSIARESKMRFDETRSYRYDSAGRLQQMVQKKGISTDSALVTFKTDSAGHVTEELEQRKGAPAKRIFYNYDKNGQLTDVYRYQPAKKRMLPDYIFEYNAQGQVTKMTTVNAQTSSYTIWEYEYQGNGLPSKESCYGKGKELLGMVKYSYELNP</sequence>